<dbReference type="Proteomes" id="UP000028623">
    <property type="component" value="Unassembled WGS sequence"/>
</dbReference>
<dbReference type="eggNOG" id="ENOG5033WWM">
    <property type="taxonomic scope" value="Bacteria"/>
</dbReference>
<dbReference type="RefSeq" id="WP_034976309.1">
    <property type="nucleotide sequence ID" value="NZ_FOFI01000001.1"/>
</dbReference>
<comment type="caution">
    <text evidence="1">The sequence shown here is derived from an EMBL/GenBank/DDBJ whole genome shotgun (WGS) entry which is preliminary data.</text>
</comment>
<dbReference type="OrthoDB" id="1259050at2"/>
<dbReference type="AlphaFoldDB" id="A0A085BE75"/>
<reference evidence="1 2" key="1">
    <citation type="submission" date="2014-07" db="EMBL/GenBank/DDBJ databases">
        <title>Epilithonimonas lactis LMG 22401 Genome.</title>
        <authorList>
            <person name="Pipes S.E."/>
            <person name="Stropko S.J."/>
        </authorList>
    </citation>
    <scope>NUCLEOTIDE SEQUENCE [LARGE SCALE GENOMIC DNA]</scope>
    <source>
        <strain evidence="1 2">LMG 24401</strain>
    </source>
</reference>
<accession>A0A085BE75</accession>
<sequence length="119" mass="13570">MLNRRSKTFKNFISVFFAGLYLFVALFSSQLHSHEGESFFRDSGFKKTEKTFSSDISKGQSGDCLACHFLATGNSLVPEQFSFHFENHTHETQQTFSVQEKIWSATKFTFQLRGPPAIS</sequence>
<evidence type="ECO:0000313" key="2">
    <source>
        <dbReference type="Proteomes" id="UP000028623"/>
    </source>
</evidence>
<gene>
    <name evidence="1" type="ORF">IO89_11010</name>
</gene>
<evidence type="ECO:0000313" key="1">
    <source>
        <dbReference type="EMBL" id="KFC20770.1"/>
    </source>
</evidence>
<organism evidence="1 2">
    <name type="scientific">Epilithonimonas lactis</name>
    <dbReference type="NCBI Taxonomy" id="421072"/>
    <lineage>
        <taxon>Bacteria</taxon>
        <taxon>Pseudomonadati</taxon>
        <taxon>Bacteroidota</taxon>
        <taxon>Flavobacteriia</taxon>
        <taxon>Flavobacteriales</taxon>
        <taxon>Weeksellaceae</taxon>
        <taxon>Chryseobacterium group</taxon>
        <taxon>Epilithonimonas</taxon>
    </lineage>
</organism>
<keyword evidence="2" id="KW-1185">Reference proteome</keyword>
<protein>
    <submittedName>
        <fullName evidence="1">Uncharacterized protein</fullName>
    </submittedName>
</protein>
<proteinExistence type="predicted"/>
<name>A0A085BE75_9FLAO</name>
<dbReference type="EMBL" id="JPLY01000004">
    <property type="protein sequence ID" value="KFC20770.1"/>
    <property type="molecule type" value="Genomic_DNA"/>
</dbReference>
<dbReference type="STRING" id="421072.SAMN04488097_0073"/>